<sequence>MRASATRQRRWRSGGWAGAALLLLCLAAPAPAQAGSVIAPPWVDAALNPCSSESWQLVRWPADGRCYPIFQQGPCPASQELVWDSDAGRAACHCPDGYLLHGPTQRCYRRHTRGPCPLRHSLQVDAASGEARCRRHGKCSPGELFWPPNGQCYRYLSRGPCGKGELLTVSHATLEPQCGCSRRLMARSYWPHTDSCYQQYTRGPCPRGLVFAFNATRRRTECHCHAGLTRNFDPSSGQCFTLGERGPCPVGNKFVFNNVTARPECRCPDDSLVLADSGACYRAFSQGPCGDGRFVAPRPEAPHQGVCVRNPCRPGELYFPSDKFCHRIGGQGPCPLGQLVHYEQFRGISYRGACGCAEHFEQNFWPEDGQCYELQTRGPCPPNFTFRFDADRRRTECVCDPELGRLLEANTGRCEQVVSAAPPPCPVGHADTRGCRCPPGLQADPRTGQCVPPLERGGLRSRRRLTRSRDHTEAADTTEAMVVGGAALALLLAAAASLACLEIPDYRGSPSDTEAFARWTLDSSTGGGGGSCRCCGLCNERTECSALSYRPDTRQCLLFSKVASYSNFERSFEQDGPKYFIMPGRSEGDQFCRQSSDCTDSTLSCIGHICTDDPTITCRDVLTLRGGDAPLEGFHWGAITGRTLPLNCALDGFTLLMKASAYGLTWSNDNWKSHSHPPADPRHEFQHKAYSIMGEAERIRDSAGENQFQIMLRGWYSGFGGDGYFEGLRMTLGRSTPLLATSPPGPALVLEMQAIREKSAINGTQKELTLAGWKEWTVQGELTVPYHHGPDYLLTANANPRKESDTGPFHDYGTLIKADGNLRWMFFEYPLNHQADYVQYYIRE</sequence>
<proteinExistence type="predicted"/>
<dbReference type="PANTHER" id="PTHR21177:SF7">
    <property type="entry name" value="GH11627P"/>
    <property type="match status" value="1"/>
</dbReference>
<keyword evidence="4" id="KW-1185">Reference proteome</keyword>
<feature type="domain" description="DUF4789" evidence="2">
    <location>
        <begin position="176"/>
        <end position="248"/>
    </location>
</feature>
<organism evidence="3 4">
    <name type="scientific">Amphibalanus amphitrite</name>
    <name type="common">Striped barnacle</name>
    <name type="synonym">Balanus amphitrite</name>
    <dbReference type="NCBI Taxonomy" id="1232801"/>
    <lineage>
        <taxon>Eukaryota</taxon>
        <taxon>Metazoa</taxon>
        <taxon>Ecdysozoa</taxon>
        <taxon>Arthropoda</taxon>
        <taxon>Crustacea</taxon>
        <taxon>Multicrustacea</taxon>
        <taxon>Cirripedia</taxon>
        <taxon>Thoracica</taxon>
        <taxon>Thoracicalcarea</taxon>
        <taxon>Balanomorpha</taxon>
        <taxon>Balanoidea</taxon>
        <taxon>Balanidae</taxon>
        <taxon>Amphibalaninae</taxon>
        <taxon>Amphibalanus</taxon>
    </lineage>
</organism>
<feature type="signal peptide" evidence="1">
    <location>
        <begin position="1"/>
        <end position="34"/>
    </location>
</feature>
<dbReference type="Pfam" id="PF16033">
    <property type="entry name" value="DUF4789"/>
    <property type="match status" value="3"/>
</dbReference>
<gene>
    <name evidence="3" type="ORF">FJT64_004589</name>
</gene>
<name>A0A6A4W2T1_AMPAM</name>
<evidence type="ECO:0000313" key="3">
    <source>
        <dbReference type="EMBL" id="KAF0298030.1"/>
    </source>
</evidence>
<accession>A0A6A4W2T1</accession>
<dbReference type="OrthoDB" id="6328618at2759"/>
<dbReference type="EMBL" id="VIIS01001448">
    <property type="protein sequence ID" value="KAF0298030.1"/>
    <property type="molecule type" value="Genomic_DNA"/>
</dbReference>
<evidence type="ECO:0000256" key="1">
    <source>
        <dbReference type="SAM" id="SignalP"/>
    </source>
</evidence>
<feature type="chain" id="PRO_5025376734" description="DUF4789 domain-containing protein" evidence="1">
    <location>
        <begin position="35"/>
        <end position="844"/>
    </location>
</feature>
<dbReference type="Proteomes" id="UP000440578">
    <property type="component" value="Unassembled WGS sequence"/>
</dbReference>
<feature type="domain" description="DUF4789" evidence="2">
    <location>
        <begin position="75"/>
        <end position="140"/>
    </location>
</feature>
<evidence type="ECO:0000259" key="2">
    <source>
        <dbReference type="Pfam" id="PF16033"/>
    </source>
</evidence>
<reference evidence="3 4" key="1">
    <citation type="submission" date="2019-07" db="EMBL/GenBank/DDBJ databases">
        <title>Draft genome assembly of a fouling barnacle, Amphibalanus amphitrite (Darwin, 1854): The first reference genome for Thecostraca.</title>
        <authorList>
            <person name="Kim W."/>
        </authorList>
    </citation>
    <scope>NUCLEOTIDE SEQUENCE [LARGE SCALE GENOMIC DNA]</scope>
    <source>
        <strain evidence="3">SNU_AA5</strain>
        <tissue evidence="3">Soma without cirri and trophi</tissue>
    </source>
</reference>
<comment type="caution">
    <text evidence="3">The sequence shown here is derived from an EMBL/GenBank/DDBJ whole genome shotgun (WGS) entry which is preliminary data.</text>
</comment>
<protein>
    <recommendedName>
        <fullName evidence="2">DUF4789 domain-containing protein</fullName>
    </recommendedName>
</protein>
<keyword evidence="1" id="KW-0732">Signal</keyword>
<dbReference type="AlphaFoldDB" id="A0A6A4W2T1"/>
<dbReference type="InterPro" id="IPR031993">
    <property type="entry name" value="DUF4789"/>
</dbReference>
<dbReference type="PANTHER" id="PTHR21177">
    <property type="entry name" value="IP06524P-RELATED"/>
    <property type="match status" value="1"/>
</dbReference>
<feature type="domain" description="DUF4789" evidence="2">
    <location>
        <begin position="258"/>
        <end position="313"/>
    </location>
</feature>
<evidence type="ECO:0000313" key="4">
    <source>
        <dbReference type="Proteomes" id="UP000440578"/>
    </source>
</evidence>